<sequence>VKTLTDKIFDSCRFHFDDIVAIRRDIHMYPETDFNVHRTADIVANQLKKLELQVKTGIGKTGVVGDLEVSGATKRIALRADMDALPMQELRNSPYKSRIDGKAHMCGHDAHTAMLIGAAKVISQLKFELKTNVRFIFQPSEEKFPGGAPVMIKDGVLDGV</sequence>
<dbReference type="NCBIfam" id="TIGR01891">
    <property type="entry name" value="amidohydrolases"/>
    <property type="match status" value="1"/>
</dbReference>
<reference evidence="1" key="1">
    <citation type="submission" date="2018-05" db="EMBL/GenBank/DDBJ databases">
        <authorList>
            <person name="Lanie J.A."/>
            <person name="Ng W.-L."/>
            <person name="Kazmierczak K.M."/>
            <person name="Andrzejewski T.M."/>
            <person name="Davidsen T.M."/>
            <person name="Wayne K.J."/>
            <person name="Tettelin H."/>
            <person name="Glass J.I."/>
            <person name="Rusch D."/>
            <person name="Podicherti R."/>
            <person name="Tsui H.-C.T."/>
            <person name="Winkler M.E."/>
        </authorList>
    </citation>
    <scope>NUCLEOTIDE SEQUENCE</scope>
</reference>
<evidence type="ECO:0008006" key="2">
    <source>
        <dbReference type="Google" id="ProtNLM"/>
    </source>
</evidence>
<dbReference type="EMBL" id="UINC01115886">
    <property type="protein sequence ID" value="SVC87241.1"/>
    <property type="molecule type" value="Genomic_DNA"/>
</dbReference>
<protein>
    <recommendedName>
        <fullName evidence="2">Peptidase M20 dimerisation domain-containing protein</fullName>
    </recommendedName>
</protein>
<dbReference type="Pfam" id="PF01546">
    <property type="entry name" value="Peptidase_M20"/>
    <property type="match status" value="1"/>
</dbReference>
<dbReference type="InterPro" id="IPR002933">
    <property type="entry name" value="Peptidase_M20"/>
</dbReference>
<dbReference type="InterPro" id="IPR017439">
    <property type="entry name" value="Amidohydrolase"/>
</dbReference>
<dbReference type="PANTHER" id="PTHR11014:SF63">
    <property type="entry name" value="METALLOPEPTIDASE, PUTATIVE (AFU_ORTHOLOGUE AFUA_6G09600)-RELATED"/>
    <property type="match status" value="1"/>
</dbReference>
<dbReference type="AlphaFoldDB" id="A0A382QSD4"/>
<dbReference type="PANTHER" id="PTHR11014">
    <property type="entry name" value="PEPTIDASE M20 FAMILY MEMBER"/>
    <property type="match status" value="1"/>
</dbReference>
<name>A0A382QSD4_9ZZZZ</name>
<dbReference type="Gene3D" id="3.40.630.10">
    <property type="entry name" value="Zn peptidases"/>
    <property type="match status" value="1"/>
</dbReference>
<evidence type="ECO:0000313" key="1">
    <source>
        <dbReference type="EMBL" id="SVC87241.1"/>
    </source>
</evidence>
<organism evidence="1">
    <name type="scientific">marine metagenome</name>
    <dbReference type="NCBI Taxonomy" id="408172"/>
    <lineage>
        <taxon>unclassified sequences</taxon>
        <taxon>metagenomes</taxon>
        <taxon>ecological metagenomes</taxon>
    </lineage>
</organism>
<gene>
    <name evidence="1" type="ORF">METZ01_LOCUS340095</name>
</gene>
<dbReference type="SUPFAM" id="SSF53187">
    <property type="entry name" value="Zn-dependent exopeptidases"/>
    <property type="match status" value="1"/>
</dbReference>
<feature type="non-terminal residue" evidence="1">
    <location>
        <position position="160"/>
    </location>
</feature>
<feature type="non-terminal residue" evidence="1">
    <location>
        <position position="1"/>
    </location>
</feature>
<accession>A0A382QSD4</accession>
<dbReference type="GO" id="GO:0016787">
    <property type="term" value="F:hydrolase activity"/>
    <property type="evidence" value="ECO:0007669"/>
    <property type="project" value="InterPro"/>
</dbReference>
<proteinExistence type="predicted"/>